<name>A0ABP6XH79_9ACTN</name>
<sequence length="396" mass="42768">MKSTRVLISGASIAGPALALWLTRYGFDVTVVEKAPALRRGGQAVDFKGETHRTVLERMGILDEVRAARTGSEDGTVVDAAGRRIATVPAEFTGGDVEIVRGDLAQILLDRTAATTTYVFGDSITSLTETPTGVDVTFERGGPQTFDLVVGADGLHSNVRRLAFGPETDYVRHLGYHYALAELDVEGGSELYSEPGRTAATGGPKAPAFFVFASPPLAYDRDDVAQQQRLVADAYRGAGWRVPELLARLPEAREFYLDSISRVTMDRYTSGRVALLGDAAYGNTLGGFGTGLAVVGAYVLAGELLRADGDHAVAFARYEAGFRRYAQVSQKVNAGRILAPRTRLGMRLRNLLFSTSFLFAPLMRLSDRFATDIELEDYALLVPGALEVPEADRPVR</sequence>
<keyword evidence="3" id="KW-1185">Reference proteome</keyword>
<dbReference type="PANTHER" id="PTHR46865">
    <property type="entry name" value="OXIDOREDUCTASE-RELATED"/>
    <property type="match status" value="1"/>
</dbReference>
<reference evidence="3" key="1">
    <citation type="journal article" date="2019" name="Int. J. Syst. Evol. Microbiol.">
        <title>The Global Catalogue of Microorganisms (GCM) 10K type strain sequencing project: providing services to taxonomists for standard genome sequencing and annotation.</title>
        <authorList>
            <consortium name="The Broad Institute Genomics Platform"/>
            <consortium name="The Broad Institute Genome Sequencing Center for Infectious Disease"/>
            <person name="Wu L."/>
            <person name="Ma J."/>
        </authorList>
    </citation>
    <scope>NUCLEOTIDE SEQUENCE [LARGE SCALE GENOMIC DNA]</scope>
    <source>
        <strain evidence="3">JCM 16540</strain>
    </source>
</reference>
<protein>
    <submittedName>
        <fullName evidence="2">FAD-dependent monooxygenase</fullName>
    </submittedName>
</protein>
<dbReference type="Gene3D" id="3.30.9.10">
    <property type="entry name" value="D-Amino Acid Oxidase, subunit A, domain 2"/>
    <property type="match status" value="1"/>
</dbReference>
<gene>
    <name evidence="2" type="ORF">GCM10022197_23920</name>
</gene>
<dbReference type="InterPro" id="IPR051704">
    <property type="entry name" value="FAD_aromatic-hydroxylase"/>
</dbReference>
<comment type="caution">
    <text evidence="2">The sequence shown here is derived from an EMBL/GenBank/DDBJ whole genome shotgun (WGS) entry which is preliminary data.</text>
</comment>
<dbReference type="PRINTS" id="PR00420">
    <property type="entry name" value="RNGMNOXGNASE"/>
</dbReference>
<evidence type="ECO:0000313" key="2">
    <source>
        <dbReference type="EMBL" id="GAA3567048.1"/>
    </source>
</evidence>
<dbReference type="Proteomes" id="UP001500767">
    <property type="component" value="Unassembled WGS sequence"/>
</dbReference>
<dbReference type="EMBL" id="BAAAYR010000002">
    <property type="protein sequence ID" value="GAA3567048.1"/>
    <property type="molecule type" value="Genomic_DNA"/>
</dbReference>
<proteinExistence type="predicted"/>
<dbReference type="InterPro" id="IPR002938">
    <property type="entry name" value="FAD-bd"/>
</dbReference>
<dbReference type="RefSeq" id="WP_204910476.1">
    <property type="nucleotide sequence ID" value="NZ_BAAAYR010000002.1"/>
</dbReference>
<dbReference type="GO" id="GO:0004497">
    <property type="term" value="F:monooxygenase activity"/>
    <property type="evidence" value="ECO:0007669"/>
    <property type="project" value="UniProtKB-KW"/>
</dbReference>
<organism evidence="2 3">
    <name type="scientific">Microlunatus spumicola</name>
    <dbReference type="NCBI Taxonomy" id="81499"/>
    <lineage>
        <taxon>Bacteria</taxon>
        <taxon>Bacillati</taxon>
        <taxon>Actinomycetota</taxon>
        <taxon>Actinomycetes</taxon>
        <taxon>Propionibacteriales</taxon>
        <taxon>Propionibacteriaceae</taxon>
        <taxon>Microlunatus</taxon>
    </lineage>
</organism>
<dbReference type="InterPro" id="IPR036188">
    <property type="entry name" value="FAD/NAD-bd_sf"/>
</dbReference>
<dbReference type="SUPFAM" id="SSF51905">
    <property type="entry name" value="FAD/NAD(P)-binding domain"/>
    <property type="match status" value="1"/>
</dbReference>
<accession>A0ABP6XH79</accession>
<dbReference type="PANTHER" id="PTHR46865:SF2">
    <property type="entry name" value="MONOOXYGENASE"/>
    <property type="match status" value="1"/>
</dbReference>
<dbReference type="Gene3D" id="3.50.50.60">
    <property type="entry name" value="FAD/NAD(P)-binding domain"/>
    <property type="match status" value="1"/>
</dbReference>
<evidence type="ECO:0000313" key="3">
    <source>
        <dbReference type="Proteomes" id="UP001500767"/>
    </source>
</evidence>
<evidence type="ECO:0000259" key="1">
    <source>
        <dbReference type="Pfam" id="PF01494"/>
    </source>
</evidence>
<dbReference type="Pfam" id="PF01494">
    <property type="entry name" value="FAD_binding_3"/>
    <property type="match status" value="1"/>
</dbReference>
<keyword evidence="2" id="KW-0560">Oxidoreductase</keyword>
<feature type="domain" description="FAD-binding" evidence="1">
    <location>
        <begin position="4"/>
        <end position="305"/>
    </location>
</feature>
<keyword evidence="2" id="KW-0503">Monooxygenase</keyword>